<dbReference type="Gene3D" id="3.40.50.1820">
    <property type="entry name" value="alpha/beta hydrolase"/>
    <property type="match status" value="1"/>
</dbReference>
<dbReference type="GO" id="GO:0016042">
    <property type="term" value="P:lipid catabolic process"/>
    <property type="evidence" value="ECO:0007669"/>
    <property type="project" value="UniProtKB-KW"/>
</dbReference>
<organism evidence="5">
    <name type="scientific">Planktothricoides raciborskii GIHE-MW2</name>
    <dbReference type="NCBI Taxonomy" id="2792601"/>
    <lineage>
        <taxon>Bacteria</taxon>
        <taxon>Bacillati</taxon>
        <taxon>Cyanobacteriota</taxon>
        <taxon>Cyanophyceae</taxon>
        <taxon>Oscillatoriophycideae</taxon>
        <taxon>Oscillatoriales</taxon>
        <taxon>Oscillatoriaceae</taxon>
        <taxon>Planktothricoides</taxon>
    </lineage>
</organism>
<dbReference type="InterPro" id="IPR029058">
    <property type="entry name" value="AB_hydrolase_fold"/>
</dbReference>
<dbReference type="RefSeq" id="WP_190879285.1">
    <property type="nucleotide sequence ID" value="NZ_CP159837.1"/>
</dbReference>
<dbReference type="GO" id="GO:0003847">
    <property type="term" value="F:1-alkyl-2-acetylglycerophosphocholine esterase activity"/>
    <property type="evidence" value="ECO:0007669"/>
    <property type="project" value="TreeGrafter"/>
</dbReference>
<evidence type="ECO:0000256" key="3">
    <source>
        <dbReference type="ARBA" id="ARBA00023098"/>
    </source>
</evidence>
<sequence>MGKILPTLHELQGTKMTEIASITVGAEGIADMKPSIESDGTGMKGWQSRLFNRSILFKSVLWAGVMLSSHLSMAPVWAAERLTVRIGPIERSIQVSHLEKFVETGKLSDDLELFEPLLGETLREALGSRLDIDPNIADTIFDDLLATPAGDRLLKALMLALPENTVEEIKAALKLAIESVNGLSLIGIFKAFPAENITVDLTGAIAVATRLNTPYWETQILSSLLKKELTVETSDILPNFDPAAVGSFSPQQQTLSFVDRDRQRAIAVDIYWGTQTLLLERNRPPANDYPLVVMSHGFGSDRTFLTYLARHLASHGITVVSLEHPGSNREWLTNLPTTINPSQLLPANELIDRPLDVTFLLNELEKLNQNQRGANSAQPLPAFNTNKVVAIGHSLGGYTVLALAGAEINFEDLQKYCQRRQVVGRAPADWLQCAPVAEKLPKGPKKRNLGDRRVVGAIGLNPVIGQIFGEKGLKEVNTPTLLLAGTNDPWTPAVTHQLRPFLDLPQPKYLVTAIDGTHYSATDPDSPNPIKNDSIFENEISETESASERQLVRGITLAFIQQQTSEAKTYKPFLSATYAQSLSTDGLPLRLNTEIPSRLALWLKNREEVIGNIP</sequence>
<dbReference type="AlphaFoldDB" id="A0AAU8JFV0"/>
<dbReference type="Pfam" id="PF07176">
    <property type="entry name" value="DUF1400"/>
    <property type="match status" value="1"/>
</dbReference>
<evidence type="ECO:0000259" key="4">
    <source>
        <dbReference type="Pfam" id="PF07176"/>
    </source>
</evidence>
<feature type="domain" description="DUF1400" evidence="4">
    <location>
        <begin position="78"/>
        <end position="200"/>
    </location>
</feature>
<protein>
    <submittedName>
        <fullName evidence="5">Alpha/beta fold hydrolase</fullName>
    </submittedName>
</protein>
<proteinExistence type="predicted"/>
<evidence type="ECO:0000256" key="2">
    <source>
        <dbReference type="ARBA" id="ARBA00022963"/>
    </source>
</evidence>
<gene>
    <name evidence="5" type="ORF">ABWT76_000469</name>
</gene>
<dbReference type="PANTHER" id="PTHR10272:SF13">
    <property type="entry name" value="POLY(ETHYLENE TEREPHTHALATE) HYDROLASE"/>
    <property type="match status" value="1"/>
</dbReference>
<reference evidence="5" key="1">
    <citation type="submission" date="2024-07" db="EMBL/GenBank/DDBJ databases">
        <authorList>
            <person name="Kim Y.J."/>
            <person name="Jeong J.Y."/>
        </authorList>
    </citation>
    <scope>NUCLEOTIDE SEQUENCE</scope>
    <source>
        <strain evidence="5">GIHE-MW2</strain>
    </source>
</reference>
<accession>A0AAU8JFV0</accession>
<dbReference type="PANTHER" id="PTHR10272">
    <property type="entry name" value="PLATELET-ACTIVATING FACTOR ACETYLHYDROLASE"/>
    <property type="match status" value="1"/>
</dbReference>
<dbReference type="InterPro" id="IPR010802">
    <property type="entry name" value="DUF1400"/>
</dbReference>
<keyword evidence="1 5" id="KW-0378">Hydrolase</keyword>
<dbReference type="Pfam" id="PF03403">
    <property type="entry name" value="PAF-AH_p_II"/>
    <property type="match status" value="1"/>
</dbReference>
<dbReference type="SUPFAM" id="SSF53474">
    <property type="entry name" value="alpha/beta-Hydrolases"/>
    <property type="match status" value="1"/>
</dbReference>
<evidence type="ECO:0000256" key="1">
    <source>
        <dbReference type="ARBA" id="ARBA00022801"/>
    </source>
</evidence>
<evidence type="ECO:0000313" key="5">
    <source>
        <dbReference type="EMBL" id="XCM37686.1"/>
    </source>
</evidence>
<name>A0AAU8JFV0_9CYAN</name>
<dbReference type="EMBL" id="CP159837">
    <property type="protein sequence ID" value="XCM37686.1"/>
    <property type="molecule type" value="Genomic_DNA"/>
</dbReference>
<keyword evidence="2" id="KW-0442">Lipid degradation</keyword>
<keyword evidence="3" id="KW-0443">Lipid metabolism</keyword>